<comment type="caution">
    <text evidence="2">The sequence shown here is derived from an EMBL/GenBank/DDBJ whole genome shotgun (WGS) entry which is preliminary data.</text>
</comment>
<dbReference type="AlphaFoldDB" id="A0A9Q0NIL3"/>
<keyword evidence="3" id="KW-1185">Reference proteome</keyword>
<feature type="compositionally biased region" description="Basic residues" evidence="1">
    <location>
        <begin position="43"/>
        <end position="53"/>
    </location>
</feature>
<feature type="compositionally biased region" description="Basic and acidic residues" evidence="1">
    <location>
        <begin position="62"/>
        <end position="79"/>
    </location>
</feature>
<dbReference type="Proteomes" id="UP001151752">
    <property type="component" value="Unassembled WGS sequence"/>
</dbReference>
<name>A0A9Q0NIL3_9ROSI</name>
<organism evidence="2 3">
    <name type="scientific">Salix koriyanagi</name>
    <dbReference type="NCBI Taxonomy" id="2511006"/>
    <lineage>
        <taxon>Eukaryota</taxon>
        <taxon>Viridiplantae</taxon>
        <taxon>Streptophyta</taxon>
        <taxon>Embryophyta</taxon>
        <taxon>Tracheophyta</taxon>
        <taxon>Spermatophyta</taxon>
        <taxon>Magnoliopsida</taxon>
        <taxon>eudicotyledons</taxon>
        <taxon>Gunneridae</taxon>
        <taxon>Pentapetalae</taxon>
        <taxon>rosids</taxon>
        <taxon>fabids</taxon>
        <taxon>Malpighiales</taxon>
        <taxon>Salicaceae</taxon>
        <taxon>Saliceae</taxon>
        <taxon>Salix</taxon>
    </lineage>
</organism>
<protein>
    <submittedName>
        <fullName evidence="2">Uncharacterized protein</fullName>
    </submittedName>
</protein>
<evidence type="ECO:0000256" key="1">
    <source>
        <dbReference type="SAM" id="MobiDB-lite"/>
    </source>
</evidence>
<gene>
    <name evidence="2" type="ORF">OIU74_030243</name>
</gene>
<evidence type="ECO:0000313" key="3">
    <source>
        <dbReference type="Proteomes" id="UP001151752"/>
    </source>
</evidence>
<feature type="region of interest" description="Disordered" evidence="1">
    <location>
        <begin position="35"/>
        <end position="94"/>
    </location>
</feature>
<reference evidence="2" key="2">
    <citation type="journal article" date="2023" name="Int. J. Mol. Sci.">
        <title>De Novo Assembly and Annotation of 11 Diverse Shrub Willow (Salix) Genomes Reveals Novel Gene Organization in Sex-Linked Regions.</title>
        <authorList>
            <person name="Hyden B."/>
            <person name="Feng K."/>
            <person name="Yates T.B."/>
            <person name="Jawdy S."/>
            <person name="Cereghino C."/>
            <person name="Smart L.B."/>
            <person name="Muchero W."/>
        </authorList>
    </citation>
    <scope>NUCLEOTIDE SEQUENCE</scope>
    <source>
        <tissue evidence="2">Shoot tip</tissue>
    </source>
</reference>
<proteinExistence type="predicted"/>
<evidence type="ECO:0000313" key="2">
    <source>
        <dbReference type="EMBL" id="KAJ6670289.1"/>
    </source>
</evidence>
<accession>A0A9Q0NIL3</accession>
<sequence length="116" mass="12769">MWPSTDPTGESAYLRPWRLNNETVEAAASGVLEKKEKGGGCHRGPKARPRCRGRAAWGRSGDGGRSEEKVRGKKSEDAFGSKGAAQAGCERKRVKPWSRKIVEMRSSLWRKTGKGK</sequence>
<dbReference type="EMBL" id="JAPFFM010000916">
    <property type="protein sequence ID" value="KAJ6670289.1"/>
    <property type="molecule type" value="Genomic_DNA"/>
</dbReference>
<reference evidence="2" key="1">
    <citation type="submission" date="2022-11" db="EMBL/GenBank/DDBJ databases">
        <authorList>
            <person name="Hyden B.L."/>
            <person name="Feng K."/>
            <person name="Yates T."/>
            <person name="Jawdy S."/>
            <person name="Smart L.B."/>
            <person name="Muchero W."/>
        </authorList>
    </citation>
    <scope>NUCLEOTIDE SEQUENCE</scope>
    <source>
        <tissue evidence="2">Shoot tip</tissue>
    </source>
</reference>